<keyword evidence="4" id="KW-1185">Reference proteome</keyword>
<dbReference type="GO" id="GO:0016740">
    <property type="term" value="F:transferase activity"/>
    <property type="evidence" value="ECO:0007669"/>
    <property type="project" value="UniProtKB-KW"/>
</dbReference>
<name>A0ABY1JPP3_9BACL</name>
<protein>
    <submittedName>
        <fullName evidence="3">Glycosyl transferase family 2</fullName>
    </submittedName>
</protein>
<dbReference type="Pfam" id="PF00535">
    <property type="entry name" value="Glycos_transf_2"/>
    <property type="match status" value="1"/>
</dbReference>
<dbReference type="Gene3D" id="3.90.550.10">
    <property type="entry name" value="Spore Coat Polysaccharide Biosynthesis Protein SpsA, Chain A"/>
    <property type="match status" value="1"/>
</dbReference>
<gene>
    <name evidence="3" type="ORF">SAMN05421578_102508</name>
</gene>
<comment type="similarity">
    <text evidence="1">Belongs to the glycosyltransferase 2 family.</text>
</comment>
<dbReference type="EMBL" id="FTNK01000002">
    <property type="protein sequence ID" value="SIQ54687.1"/>
    <property type="molecule type" value="Genomic_DNA"/>
</dbReference>
<organism evidence="3 4">
    <name type="scientific">Paenibacillus macquariensis</name>
    <dbReference type="NCBI Taxonomy" id="948756"/>
    <lineage>
        <taxon>Bacteria</taxon>
        <taxon>Bacillati</taxon>
        <taxon>Bacillota</taxon>
        <taxon>Bacilli</taxon>
        <taxon>Bacillales</taxon>
        <taxon>Paenibacillaceae</taxon>
        <taxon>Paenibacillus</taxon>
    </lineage>
</organism>
<reference evidence="3 4" key="1">
    <citation type="submission" date="2017-01" db="EMBL/GenBank/DDBJ databases">
        <authorList>
            <person name="Varghese N."/>
            <person name="Submissions S."/>
        </authorList>
    </citation>
    <scope>NUCLEOTIDE SEQUENCE [LARGE SCALE GENOMIC DNA]</scope>
    <source>
        <strain evidence="3 4">ATCC 23464</strain>
    </source>
</reference>
<dbReference type="PANTHER" id="PTHR43685:SF11">
    <property type="entry name" value="GLYCOSYLTRANSFERASE TAGX-RELATED"/>
    <property type="match status" value="1"/>
</dbReference>
<dbReference type="InterPro" id="IPR050834">
    <property type="entry name" value="Glycosyltransf_2"/>
</dbReference>
<dbReference type="Proteomes" id="UP000186666">
    <property type="component" value="Unassembled WGS sequence"/>
</dbReference>
<feature type="domain" description="Glycosyltransferase 2-like" evidence="2">
    <location>
        <begin position="10"/>
        <end position="130"/>
    </location>
</feature>
<dbReference type="SUPFAM" id="SSF53448">
    <property type="entry name" value="Nucleotide-diphospho-sugar transferases"/>
    <property type="match status" value="1"/>
</dbReference>
<dbReference type="InterPro" id="IPR029044">
    <property type="entry name" value="Nucleotide-diphossugar_trans"/>
</dbReference>
<comment type="caution">
    <text evidence="3">The sequence shown here is derived from an EMBL/GenBank/DDBJ whole genome shotgun (WGS) entry which is preliminary data.</text>
</comment>
<evidence type="ECO:0000256" key="1">
    <source>
        <dbReference type="ARBA" id="ARBA00006739"/>
    </source>
</evidence>
<dbReference type="InterPro" id="IPR001173">
    <property type="entry name" value="Glyco_trans_2-like"/>
</dbReference>
<proteinExistence type="inferred from homology"/>
<evidence type="ECO:0000259" key="2">
    <source>
        <dbReference type="Pfam" id="PF00535"/>
    </source>
</evidence>
<keyword evidence="3" id="KW-0808">Transferase</keyword>
<evidence type="ECO:0000313" key="4">
    <source>
        <dbReference type="Proteomes" id="UP000186666"/>
    </source>
</evidence>
<evidence type="ECO:0000313" key="3">
    <source>
        <dbReference type="EMBL" id="SIQ54687.1"/>
    </source>
</evidence>
<accession>A0ABY1JPP3</accession>
<dbReference type="RefSeq" id="WP_068581652.1">
    <property type="nucleotide sequence ID" value="NZ_FTNK01000002.1"/>
</dbReference>
<dbReference type="PANTHER" id="PTHR43685">
    <property type="entry name" value="GLYCOSYLTRANSFERASE"/>
    <property type="match status" value="1"/>
</dbReference>
<sequence length="240" mass="27901">MSKGLRGVSIITCTNRPKYFKDIIANFKTQRYQMKELIIVLNKDSMVLDKYRKQTQAYKNISIYKVSEKASLGKCLNYGINKSKYPYIAKFDDDDYYSPYYLLEQIKYIKQTGADVIGKKAYLTYLEGRKLLLMRFPRQQHRFIGSVSGGTLLFKRKVFERVHFANVSLGEDVNFLSKCRAEGFRIYASSPHNYVAIRRKNKLSHTWTVGDSYLIAGSRVVARNNNFRQYAVKLVSENTL</sequence>